<proteinExistence type="predicted"/>
<protein>
    <submittedName>
        <fullName evidence="2">Uncharacterized protein</fullName>
    </submittedName>
</protein>
<accession>A0A9P5N3B8</accession>
<dbReference type="Proteomes" id="UP000759537">
    <property type="component" value="Unassembled WGS sequence"/>
</dbReference>
<sequence>MASSNRQKGMFRDSEPMTGPVLFCCGAASGAAVAASRSGGGGGGGVRPSVEKFGHDDARRKKRRRIVDDTVLMASAAIVEVAPVAVIHRELPGKCQLGWTWHLCMAHRLGATESGYSPDGSWQSADNMSDIRGAFFSQPSLPKGTRMMALLYSSPSRRARAHAPVALLVLPLFFRSSESRYSTRQHLGQPVHN</sequence>
<evidence type="ECO:0000313" key="2">
    <source>
        <dbReference type="EMBL" id="KAF8485330.1"/>
    </source>
</evidence>
<name>A0A9P5N3B8_9AGAM</name>
<gene>
    <name evidence="2" type="ORF">DFH94DRAFT_842938</name>
</gene>
<dbReference type="EMBL" id="WHVB01000003">
    <property type="protein sequence ID" value="KAF8485330.1"/>
    <property type="molecule type" value="Genomic_DNA"/>
</dbReference>
<evidence type="ECO:0000256" key="1">
    <source>
        <dbReference type="SAM" id="MobiDB-lite"/>
    </source>
</evidence>
<dbReference type="AlphaFoldDB" id="A0A9P5N3B8"/>
<organism evidence="2 3">
    <name type="scientific">Russula ochroleuca</name>
    <dbReference type="NCBI Taxonomy" id="152965"/>
    <lineage>
        <taxon>Eukaryota</taxon>
        <taxon>Fungi</taxon>
        <taxon>Dikarya</taxon>
        <taxon>Basidiomycota</taxon>
        <taxon>Agaricomycotina</taxon>
        <taxon>Agaricomycetes</taxon>
        <taxon>Russulales</taxon>
        <taxon>Russulaceae</taxon>
        <taxon>Russula</taxon>
    </lineage>
</organism>
<comment type="caution">
    <text evidence="2">The sequence shown here is derived from an EMBL/GenBank/DDBJ whole genome shotgun (WGS) entry which is preliminary data.</text>
</comment>
<feature type="region of interest" description="Disordered" evidence="1">
    <location>
        <begin position="36"/>
        <end position="59"/>
    </location>
</feature>
<evidence type="ECO:0000313" key="3">
    <source>
        <dbReference type="Proteomes" id="UP000759537"/>
    </source>
</evidence>
<feature type="compositionally biased region" description="Basic and acidic residues" evidence="1">
    <location>
        <begin position="49"/>
        <end position="59"/>
    </location>
</feature>
<reference evidence="2" key="2">
    <citation type="journal article" date="2020" name="Nat. Commun.">
        <title>Large-scale genome sequencing of mycorrhizal fungi provides insights into the early evolution of symbiotic traits.</title>
        <authorList>
            <person name="Miyauchi S."/>
            <person name="Kiss E."/>
            <person name="Kuo A."/>
            <person name="Drula E."/>
            <person name="Kohler A."/>
            <person name="Sanchez-Garcia M."/>
            <person name="Morin E."/>
            <person name="Andreopoulos B."/>
            <person name="Barry K.W."/>
            <person name="Bonito G."/>
            <person name="Buee M."/>
            <person name="Carver A."/>
            <person name="Chen C."/>
            <person name="Cichocki N."/>
            <person name="Clum A."/>
            <person name="Culley D."/>
            <person name="Crous P.W."/>
            <person name="Fauchery L."/>
            <person name="Girlanda M."/>
            <person name="Hayes R.D."/>
            <person name="Keri Z."/>
            <person name="LaButti K."/>
            <person name="Lipzen A."/>
            <person name="Lombard V."/>
            <person name="Magnuson J."/>
            <person name="Maillard F."/>
            <person name="Murat C."/>
            <person name="Nolan M."/>
            <person name="Ohm R.A."/>
            <person name="Pangilinan J."/>
            <person name="Pereira M.F."/>
            <person name="Perotto S."/>
            <person name="Peter M."/>
            <person name="Pfister S."/>
            <person name="Riley R."/>
            <person name="Sitrit Y."/>
            <person name="Stielow J.B."/>
            <person name="Szollosi G."/>
            <person name="Zifcakova L."/>
            <person name="Stursova M."/>
            <person name="Spatafora J.W."/>
            <person name="Tedersoo L."/>
            <person name="Vaario L.M."/>
            <person name="Yamada A."/>
            <person name="Yan M."/>
            <person name="Wang P."/>
            <person name="Xu J."/>
            <person name="Bruns T."/>
            <person name="Baldrian P."/>
            <person name="Vilgalys R."/>
            <person name="Dunand C."/>
            <person name="Henrissat B."/>
            <person name="Grigoriev I.V."/>
            <person name="Hibbett D."/>
            <person name="Nagy L.G."/>
            <person name="Martin F.M."/>
        </authorList>
    </citation>
    <scope>NUCLEOTIDE SEQUENCE</scope>
    <source>
        <strain evidence="2">Prilba</strain>
    </source>
</reference>
<reference evidence="2" key="1">
    <citation type="submission" date="2019-10" db="EMBL/GenBank/DDBJ databases">
        <authorList>
            <consortium name="DOE Joint Genome Institute"/>
            <person name="Kuo A."/>
            <person name="Miyauchi S."/>
            <person name="Kiss E."/>
            <person name="Drula E."/>
            <person name="Kohler A."/>
            <person name="Sanchez-Garcia M."/>
            <person name="Andreopoulos B."/>
            <person name="Barry K.W."/>
            <person name="Bonito G."/>
            <person name="Buee M."/>
            <person name="Carver A."/>
            <person name="Chen C."/>
            <person name="Cichocki N."/>
            <person name="Clum A."/>
            <person name="Culley D."/>
            <person name="Crous P.W."/>
            <person name="Fauchery L."/>
            <person name="Girlanda M."/>
            <person name="Hayes R."/>
            <person name="Keri Z."/>
            <person name="LaButti K."/>
            <person name="Lipzen A."/>
            <person name="Lombard V."/>
            <person name="Magnuson J."/>
            <person name="Maillard F."/>
            <person name="Morin E."/>
            <person name="Murat C."/>
            <person name="Nolan M."/>
            <person name="Ohm R."/>
            <person name="Pangilinan J."/>
            <person name="Pereira M."/>
            <person name="Perotto S."/>
            <person name="Peter M."/>
            <person name="Riley R."/>
            <person name="Sitrit Y."/>
            <person name="Stielow B."/>
            <person name="Szollosi G."/>
            <person name="Zifcakova L."/>
            <person name="Stursova M."/>
            <person name="Spatafora J.W."/>
            <person name="Tedersoo L."/>
            <person name="Vaario L.-M."/>
            <person name="Yamada A."/>
            <person name="Yan M."/>
            <person name="Wang P."/>
            <person name="Xu J."/>
            <person name="Bruns T."/>
            <person name="Baldrian P."/>
            <person name="Vilgalys R."/>
            <person name="Henrissat B."/>
            <person name="Grigoriev I.V."/>
            <person name="Hibbett D."/>
            <person name="Nagy L.G."/>
            <person name="Martin F.M."/>
        </authorList>
    </citation>
    <scope>NUCLEOTIDE SEQUENCE</scope>
    <source>
        <strain evidence="2">Prilba</strain>
    </source>
</reference>
<keyword evidence="3" id="KW-1185">Reference proteome</keyword>